<organism evidence="1 3">
    <name type="scientific">Medicago truncatula</name>
    <name type="common">Barrel medic</name>
    <name type="synonym">Medicago tribuloides</name>
    <dbReference type="NCBI Taxonomy" id="3880"/>
    <lineage>
        <taxon>Eukaryota</taxon>
        <taxon>Viridiplantae</taxon>
        <taxon>Streptophyta</taxon>
        <taxon>Embryophyta</taxon>
        <taxon>Tracheophyta</taxon>
        <taxon>Spermatophyta</taxon>
        <taxon>Magnoliopsida</taxon>
        <taxon>eudicotyledons</taxon>
        <taxon>Gunneridae</taxon>
        <taxon>Pentapetalae</taxon>
        <taxon>rosids</taxon>
        <taxon>fabids</taxon>
        <taxon>Fabales</taxon>
        <taxon>Fabaceae</taxon>
        <taxon>Papilionoideae</taxon>
        <taxon>50 kb inversion clade</taxon>
        <taxon>NPAAA clade</taxon>
        <taxon>Hologalegina</taxon>
        <taxon>IRL clade</taxon>
        <taxon>Trifolieae</taxon>
        <taxon>Medicago</taxon>
    </lineage>
</organism>
<accession>A0A072UUB9</accession>
<keyword evidence="3" id="KW-1185">Reference proteome</keyword>
<evidence type="ECO:0000313" key="2">
    <source>
        <dbReference type="EnsemblPlants" id="KEH33237"/>
    </source>
</evidence>
<dbReference type="HOGENOM" id="CLU_1828181_0_0_1"/>
<gene>
    <name evidence="1" type="ordered locus">MTR_3g029905</name>
</gene>
<sequence length="141" mass="15880">MIHQLLDKMCTDHEMIFFGQAHELGYSPESAMSIADNIHHFFNKGRITGIALGFGYRVGGGSGESDVLPRRAPFFLLYDDVVGDGDGWLSGFWESTTSQEEGIRLVDVIFPLDRWKIVKQLNGCWMSPKNIFNSITFKLCS</sequence>
<protein>
    <submittedName>
        <fullName evidence="1 2">Uncharacterized protein</fullName>
    </submittedName>
</protein>
<dbReference type="EMBL" id="CM001219">
    <property type="protein sequence ID" value="KEH33237.1"/>
    <property type="molecule type" value="Genomic_DNA"/>
</dbReference>
<dbReference type="Proteomes" id="UP000002051">
    <property type="component" value="Chromosome 3"/>
</dbReference>
<evidence type="ECO:0000313" key="1">
    <source>
        <dbReference type="EMBL" id="KEH33237.1"/>
    </source>
</evidence>
<evidence type="ECO:0000313" key="3">
    <source>
        <dbReference type="Proteomes" id="UP000002051"/>
    </source>
</evidence>
<name>A0A072UUB9_MEDTR</name>
<reference evidence="1 3" key="1">
    <citation type="journal article" date="2011" name="Nature">
        <title>The Medicago genome provides insight into the evolution of rhizobial symbioses.</title>
        <authorList>
            <person name="Young N.D."/>
            <person name="Debelle F."/>
            <person name="Oldroyd G.E."/>
            <person name="Geurts R."/>
            <person name="Cannon S.B."/>
            <person name="Udvardi M.K."/>
            <person name="Benedito V.A."/>
            <person name="Mayer K.F."/>
            <person name="Gouzy J."/>
            <person name="Schoof H."/>
            <person name="Van de Peer Y."/>
            <person name="Proost S."/>
            <person name="Cook D.R."/>
            <person name="Meyers B.C."/>
            <person name="Spannagl M."/>
            <person name="Cheung F."/>
            <person name="De Mita S."/>
            <person name="Krishnakumar V."/>
            <person name="Gundlach H."/>
            <person name="Zhou S."/>
            <person name="Mudge J."/>
            <person name="Bharti A.K."/>
            <person name="Murray J.D."/>
            <person name="Naoumkina M.A."/>
            <person name="Rosen B."/>
            <person name="Silverstein K.A."/>
            <person name="Tang H."/>
            <person name="Rombauts S."/>
            <person name="Zhao P.X."/>
            <person name="Zhou P."/>
            <person name="Barbe V."/>
            <person name="Bardou P."/>
            <person name="Bechner M."/>
            <person name="Bellec A."/>
            <person name="Berger A."/>
            <person name="Berges H."/>
            <person name="Bidwell S."/>
            <person name="Bisseling T."/>
            <person name="Choisne N."/>
            <person name="Couloux A."/>
            <person name="Denny R."/>
            <person name="Deshpande S."/>
            <person name="Dai X."/>
            <person name="Doyle J.J."/>
            <person name="Dudez A.M."/>
            <person name="Farmer A.D."/>
            <person name="Fouteau S."/>
            <person name="Franken C."/>
            <person name="Gibelin C."/>
            <person name="Gish J."/>
            <person name="Goldstein S."/>
            <person name="Gonzalez A.J."/>
            <person name="Green P.J."/>
            <person name="Hallab A."/>
            <person name="Hartog M."/>
            <person name="Hua A."/>
            <person name="Humphray S.J."/>
            <person name="Jeong D.H."/>
            <person name="Jing Y."/>
            <person name="Jocker A."/>
            <person name="Kenton S.M."/>
            <person name="Kim D.J."/>
            <person name="Klee K."/>
            <person name="Lai H."/>
            <person name="Lang C."/>
            <person name="Lin S."/>
            <person name="Macmil S.L."/>
            <person name="Magdelenat G."/>
            <person name="Matthews L."/>
            <person name="McCorrison J."/>
            <person name="Monaghan E.L."/>
            <person name="Mun J.H."/>
            <person name="Najar F.Z."/>
            <person name="Nicholson C."/>
            <person name="Noirot C."/>
            <person name="O'Bleness M."/>
            <person name="Paule C.R."/>
            <person name="Poulain J."/>
            <person name="Prion F."/>
            <person name="Qin B."/>
            <person name="Qu C."/>
            <person name="Retzel E.F."/>
            <person name="Riddle C."/>
            <person name="Sallet E."/>
            <person name="Samain S."/>
            <person name="Samson N."/>
            <person name="Sanders I."/>
            <person name="Saurat O."/>
            <person name="Scarpelli C."/>
            <person name="Schiex T."/>
            <person name="Segurens B."/>
            <person name="Severin A.J."/>
            <person name="Sherrier D.J."/>
            <person name="Shi R."/>
            <person name="Sims S."/>
            <person name="Singer S.R."/>
            <person name="Sinharoy S."/>
            <person name="Sterck L."/>
            <person name="Viollet A."/>
            <person name="Wang B.B."/>
            <person name="Wang K."/>
            <person name="Wang M."/>
            <person name="Wang X."/>
            <person name="Warfsmann J."/>
            <person name="Weissenbach J."/>
            <person name="White D.D."/>
            <person name="White J.D."/>
            <person name="Wiley G.B."/>
            <person name="Wincker P."/>
            <person name="Xing Y."/>
            <person name="Yang L."/>
            <person name="Yao Z."/>
            <person name="Ying F."/>
            <person name="Zhai J."/>
            <person name="Zhou L."/>
            <person name="Zuber A."/>
            <person name="Denarie J."/>
            <person name="Dixon R.A."/>
            <person name="May G.D."/>
            <person name="Schwartz D.C."/>
            <person name="Rogers J."/>
            <person name="Quetier F."/>
            <person name="Town C.D."/>
            <person name="Roe B.A."/>
        </authorList>
    </citation>
    <scope>NUCLEOTIDE SEQUENCE [LARGE SCALE GENOMIC DNA]</scope>
    <source>
        <strain evidence="1">A17</strain>
        <strain evidence="2 3">cv. Jemalong A17</strain>
    </source>
</reference>
<dbReference type="AlphaFoldDB" id="A0A072UUB9"/>
<proteinExistence type="predicted"/>
<reference evidence="1 3" key="2">
    <citation type="journal article" date="2014" name="BMC Genomics">
        <title>An improved genome release (version Mt4.0) for the model legume Medicago truncatula.</title>
        <authorList>
            <person name="Tang H."/>
            <person name="Krishnakumar V."/>
            <person name="Bidwell S."/>
            <person name="Rosen B."/>
            <person name="Chan A."/>
            <person name="Zhou S."/>
            <person name="Gentzbittel L."/>
            <person name="Childs K.L."/>
            <person name="Yandell M."/>
            <person name="Gundlach H."/>
            <person name="Mayer K.F."/>
            <person name="Schwartz D.C."/>
            <person name="Town C.D."/>
        </authorList>
    </citation>
    <scope>GENOME REANNOTATION</scope>
    <source>
        <strain evidence="1">A17</strain>
        <strain evidence="2 3">cv. Jemalong A17</strain>
    </source>
</reference>
<dbReference type="EnsemblPlants" id="KEH33237">
    <property type="protein sequence ID" value="KEH33237"/>
    <property type="gene ID" value="MTR_3g029905"/>
</dbReference>
<reference evidence="2" key="3">
    <citation type="submission" date="2015-04" db="UniProtKB">
        <authorList>
            <consortium name="EnsemblPlants"/>
        </authorList>
    </citation>
    <scope>IDENTIFICATION</scope>
    <source>
        <strain evidence="2">cv. Jemalong A17</strain>
    </source>
</reference>